<dbReference type="EMBL" id="CM002925">
    <property type="protein sequence ID" value="KGN52781.1"/>
    <property type="molecule type" value="Genomic_DNA"/>
</dbReference>
<protein>
    <submittedName>
        <fullName evidence="3">Uncharacterized protein</fullName>
    </submittedName>
</protein>
<dbReference type="AlphaFoldDB" id="A0A0A0KY53"/>
<accession>A0A0A0KY53</accession>
<feature type="compositionally biased region" description="Basic and acidic residues" evidence="2">
    <location>
        <begin position="533"/>
        <end position="542"/>
    </location>
</feature>
<proteinExistence type="predicted"/>
<feature type="compositionally biased region" description="Basic and acidic residues" evidence="2">
    <location>
        <begin position="460"/>
        <end position="476"/>
    </location>
</feature>
<feature type="region of interest" description="Disordered" evidence="2">
    <location>
        <begin position="24"/>
        <end position="50"/>
    </location>
</feature>
<dbReference type="eggNOG" id="ENOG502QTW4">
    <property type="taxonomic scope" value="Eukaryota"/>
</dbReference>
<gene>
    <name evidence="3" type="ORF">Csa_4G001000</name>
</gene>
<feature type="region of interest" description="Disordered" evidence="2">
    <location>
        <begin position="449"/>
        <end position="478"/>
    </location>
</feature>
<feature type="compositionally biased region" description="Basic and acidic residues" evidence="2">
    <location>
        <begin position="420"/>
        <end position="431"/>
    </location>
</feature>
<feature type="compositionally biased region" description="Basic and acidic residues" evidence="2">
    <location>
        <begin position="667"/>
        <end position="684"/>
    </location>
</feature>
<feature type="region of interest" description="Disordered" evidence="2">
    <location>
        <begin position="516"/>
        <end position="547"/>
    </location>
</feature>
<dbReference type="OMA" id="RTSPLNW"/>
<evidence type="ECO:0000256" key="2">
    <source>
        <dbReference type="SAM" id="MobiDB-lite"/>
    </source>
</evidence>
<reference evidence="3 4" key="1">
    <citation type="journal article" date="2009" name="Nat. Genet.">
        <title>The genome of the cucumber, Cucumis sativus L.</title>
        <authorList>
            <person name="Huang S."/>
            <person name="Li R."/>
            <person name="Zhang Z."/>
            <person name="Li L."/>
            <person name="Gu X."/>
            <person name="Fan W."/>
            <person name="Lucas W.J."/>
            <person name="Wang X."/>
            <person name="Xie B."/>
            <person name="Ni P."/>
            <person name="Ren Y."/>
            <person name="Zhu H."/>
            <person name="Li J."/>
            <person name="Lin K."/>
            <person name="Jin W."/>
            <person name="Fei Z."/>
            <person name="Li G."/>
            <person name="Staub J."/>
            <person name="Kilian A."/>
            <person name="van der Vossen E.A."/>
            <person name="Wu Y."/>
            <person name="Guo J."/>
            <person name="He J."/>
            <person name="Jia Z."/>
            <person name="Ren Y."/>
            <person name="Tian G."/>
            <person name="Lu Y."/>
            <person name="Ruan J."/>
            <person name="Qian W."/>
            <person name="Wang M."/>
            <person name="Huang Q."/>
            <person name="Li B."/>
            <person name="Xuan Z."/>
            <person name="Cao J."/>
            <person name="Asan"/>
            <person name="Wu Z."/>
            <person name="Zhang J."/>
            <person name="Cai Q."/>
            <person name="Bai Y."/>
            <person name="Zhao B."/>
            <person name="Han Y."/>
            <person name="Li Y."/>
            <person name="Li X."/>
            <person name="Wang S."/>
            <person name="Shi Q."/>
            <person name="Liu S."/>
            <person name="Cho W.K."/>
            <person name="Kim J.Y."/>
            <person name="Xu Y."/>
            <person name="Heller-Uszynska K."/>
            <person name="Miao H."/>
            <person name="Cheng Z."/>
            <person name="Zhang S."/>
            <person name="Wu J."/>
            <person name="Yang Y."/>
            <person name="Kang H."/>
            <person name="Li M."/>
            <person name="Liang H."/>
            <person name="Ren X."/>
            <person name="Shi Z."/>
            <person name="Wen M."/>
            <person name="Jian M."/>
            <person name="Yang H."/>
            <person name="Zhang G."/>
            <person name="Yang Z."/>
            <person name="Chen R."/>
            <person name="Liu S."/>
            <person name="Li J."/>
            <person name="Ma L."/>
            <person name="Liu H."/>
            <person name="Zhou Y."/>
            <person name="Zhao J."/>
            <person name="Fang X."/>
            <person name="Li G."/>
            <person name="Fang L."/>
            <person name="Li Y."/>
            <person name="Liu D."/>
            <person name="Zheng H."/>
            <person name="Zhang Y."/>
            <person name="Qin N."/>
            <person name="Li Z."/>
            <person name="Yang G."/>
            <person name="Yang S."/>
            <person name="Bolund L."/>
            <person name="Kristiansen K."/>
            <person name="Zheng H."/>
            <person name="Li S."/>
            <person name="Zhang X."/>
            <person name="Yang H."/>
            <person name="Wang J."/>
            <person name="Sun R."/>
            <person name="Zhang B."/>
            <person name="Jiang S."/>
            <person name="Wang J."/>
            <person name="Du Y."/>
            <person name="Li S."/>
        </authorList>
    </citation>
    <scope>NUCLEOTIDE SEQUENCE [LARGE SCALE GENOMIC DNA]</scope>
    <source>
        <strain evidence="4">cv. 9930</strain>
    </source>
</reference>
<sequence>MDSACLNLDSVPITETHSSEFIAVDSQSKKDDSGEPVSAISKSGRSKLLKETSQSAMHGLNKFTSQIKKPPRRKVSPIKWFPRKNMDSYLKRKIKMLQEVDGLNLTLDETLGDSNLHYSRVLKEKMAVREAAHKAMKARKAALVEASWCRILRAARIQCKEAEEKMYEAEKAAAEAFEAAAAMGVIMYDTPNCPQKTYKMETSSSCGGGGSTTHTITTSFETEFEVDKEVAAAVKTALVRLASCSSLREDDFKELLRKISQNPECDTNVAPLEISSECEPEDGSELDQAPPKSDFSSHILDCKMLDLRMRQTTSEKETKIEDLMHERLRRLKEDELSSLATIVATCGLNAALAEVENGKVHDANSSAVPSFVSSLNLPRRMSSATNLHSGRKQVESELPSLDKFLVKHVTKLEREVLEAKNSRKNKEKELALDTSKTTTIEEKVAPSLETMQTKPPSSELVKEGKETKWEGGEEKTRRKKLQSRQTFVSHKEVVSAFPSLDKYLVKHVSRLEKEVQEAKNRQKVEPPPPASEELLRETKGKENVNMPRNMEDSLDKILVKPVHRLEREKMMAVLAESNYNNQRQNKKQLDNHTSDCQSLDEILVKHVSRLEKEKMRSKLENNLKRSEKKFHSVVNGEGDGGGLGEILVKHKSRLEREKLMCSQESENENRSFRTRREAREKDDLQSAWGGLSLGDSMRPHLSKLERDKAAWIKAEEEERKQILSEV</sequence>
<feature type="region of interest" description="Disordered" evidence="2">
    <location>
        <begin position="661"/>
        <end position="696"/>
    </location>
</feature>
<dbReference type="PANTHER" id="PTHR36325:SF1">
    <property type="entry name" value="MYOSIN-2 HEAVY CHAIN-LIKE PROTEIN"/>
    <property type="match status" value="1"/>
</dbReference>
<dbReference type="KEGG" id="csv:101216997"/>
<feature type="coiled-coil region" evidence="1">
    <location>
        <begin position="152"/>
        <end position="179"/>
    </location>
</feature>
<dbReference type="PANTHER" id="PTHR36325">
    <property type="entry name" value="MYOSIN-2 HEAVY CHAIN-LIKE PROTEIN"/>
    <property type="match status" value="1"/>
</dbReference>
<keyword evidence="4" id="KW-1185">Reference proteome</keyword>
<dbReference type="Proteomes" id="UP000029981">
    <property type="component" value="Chromosome 4"/>
</dbReference>
<organism evidence="3 4">
    <name type="scientific">Cucumis sativus</name>
    <name type="common">Cucumber</name>
    <dbReference type="NCBI Taxonomy" id="3659"/>
    <lineage>
        <taxon>Eukaryota</taxon>
        <taxon>Viridiplantae</taxon>
        <taxon>Streptophyta</taxon>
        <taxon>Embryophyta</taxon>
        <taxon>Tracheophyta</taxon>
        <taxon>Spermatophyta</taxon>
        <taxon>Magnoliopsida</taxon>
        <taxon>eudicotyledons</taxon>
        <taxon>Gunneridae</taxon>
        <taxon>Pentapetalae</taxon>
        <taxon>rosids</taxon>
        <taxon>fabids</taxon>
        <taxon>Cucurbitales</taxon>
        <taxon>Cucurbitaceae</taxon>
        <taxon>Benincaseae</taxon>
        <taxon>Cucumis</taxon>
    </lineage>
</organism>
<reference evidence="3 4" key="3">
    <citation type="journal article" date="2010" name="BMC Genomics">
        <title>Transcriptome sequencing and comparative analysis of cucumber flowers with different sex types.</title>
        <authorList>
            <person name="Guo S."/>
            <person name="Zheng Y."/>
            <person name="Joung J.G."/>
            <person name="Liu S."/>
            <person name="Zhang Z."/>
            <person name="Crasta O.R."/>
            <person name="Sobral B.W."/>
            <person name="Xu Y."/>
            <person name="Huang S."/>
            <person name="Fei Z."/>
        </authorList>
    </citation>
    <scope>NUCLEOTIDE SEQUENCE [LARGE SCALE GENOMIC DNA]</scope>
    <source>
        <strain evidence="4">cv. 9930</strain>
    </source>
</reference>
<reference evidence="3 4" key="4">
    <citation type="journal article" date="2011" name="BMC Genomics">
        <title>RNA-Seq improves annotation of protein-coding genes in the cucumber genome.</title>
        <authorList>
            <person name="Li Z."/>
            <person name="Zhang Z."/>
            <person name="Yan P."/>
            <person name="Huang S."/>
            <person name="Fei Z."/>
            <person name="Lin K."/>
        </authorList>
    </citation>
    <scope>NUCLEOTIDE SEQUENCE [LARGE SCALE GENOMIC DNA]</scope>
    <source>
        <strain evidence="4">cv. 9930</strain>
    </source>
</reference>
<evidence type="ECO:0000313" key="3">
    <source>
        <dbReference type="EMBL" id="KGN52781.1"/>
    </source>
</evidence>
<evidence type="ECO:0000256" key="1">
    <source>
        <dbReference type="SAM" id="Coils"/>
    </source>
</evidence>
<feature type="region of interest" description="Disordered" evidence="2">
    <location>
        <begin position="420"/>
        <end position="439"/>
    </location>
</feature>
<reference evidence="3 4" key="2">
    <citation type="journal article" date="2009" name="PLoS ONE">
        <title>An integrated genetic and cytogenetic map of the cucumber genome.</title>
        <authorList>
            <person name="Ren Y."/>
            <person name="Zhang Z."/>
            <person name="Liu J."/>
            <person name="Staub J.E."/>
            <person name="Han Y."/>
            <person name="Cheng Z."/>
            <person name="Li X."/>
            <person name="Lu J."/>
            <person name="Miao H."/>
            <person name="Kang H."/>
            <person name="Xie B."/>
            <person name="Gu X."/>
            <person name="Wang X."/>
            <person name="Du Y."/>
            <person name="Jin W."/>
            <person name="Huang S."/>
        </authorList>
    </citation>
    <scope>NUCLEOTIDE SEQUENCE [LARGE SCALE GENOMIC DNA]</scope>
    <source>
        <strain evidence="4">cv. 9930</strain>
    </source>
</reference>
<dbReference type="OrthoDB" id="2019579at2759"/>
<dbReference type="Gramene" id="KGN52781">
    <property type="protein sequence ID" value="KGN52781"/>
    <property type="gene ID" value="Csa_4G001000"/>
</dbReference>
<name>A0A0A0KY53_CUCSA</name>
<dbReference type="STRING" id="3659.A0A0A0KY53"/>
<evidence type="ECO:0000313" key="4">
    <source>
        <dbReference type="Proteomes" id="UP000029981"/>
    </source>
</evidence>
<keyword evidence="1" id="KW-0175">Coiled coil</keyword>